<dbReference type="GO" id="GO:0017000">
    <property type="term" value="P:antibiotic biosynthetic process"/>
    <property type="evidence" value="ECO:0007669"/>
    <property type="project" value="UniProtKB-ARBA"/>
</dbReference>
<dbReference type="Proteomes" id="UP001215712">
    <property type="component" value="Unassembled WGS sequence"/>
</dbReference>
<dbReference type="InterPro" id="IPR050593">
    <property type="entry name" value="LovG"/>
</dbReference>
<dbReference type="AlphaFoldDB" id="A0AAD6N021"/>
<evidence type="ECO:0000313" key="3">
    <source>
        <dbReference type="EMBL" id="KAJ5738495.1"/>
    </source>
</evidence>
<reference evidence="3" key="2">
    <citation type="submission" date="2023-01" db="EMBL/GenBank/DDBJ databases">
        <authorList>
            <person name="Petersen C."/>
        </authorList>
    </citation>
    <scope>NUCLEOTIDE SEQUENCE</scope>
    <source>
        <strain evidence="3">IBT 17514</strain>
    </source>
</reference>
<accession>A0AAD6N021</accession>
<reference evidence="3" key="1">
    <citation type="journal article" date="2023" name="IMA Fungus">
        <title>Comparative genomic study of the Penicillium genus elucidates a diverse pangenome and 15 lateral gene transfer events.</title>
        <authorList>
            <person name="Petersen C."/>
            <person name="Sorensen T."/>
            <person name="Nielsen M.R."/>
            <person name="Sondergaard T.E."/>
            <person name="Sorensen J.L."/>
            <person name="Fitzpatrick D.A."/>
            <person name="Frisvad J.C."/>
            <person name="Nielsen K.L."/>
        </authorList>
    </citation>
    <scope>NUCLEOTIDE SEQUENCE</scope>
    <source>
        <strain evidence="3">IBT 17514</strain>
    </source>
</reference>
<dbReference type="GO" id="GO:0005634">
    <property type="term" value="C:nucleus"/>
    <property type="evidence" value="ECO:0007669"/>
    <property type="project" value="TreeGrafter"/>
</dbReference>
<proteinExistence type="predicted"/>
<keyword evidence="1" id="KW-0378">Hydrolase</keyword>
<dbReference type="InterPro" id="IPR005645">
    <property type="entry name" value="FSH-like_dom"/>
</dbReference>
<dbReference type="SUPFAM" id="SSF53474">
    <property type="entry name" value="alpha/beta-Hydrolases"/>
    <property type="match status" value="1"/>
</dbReference>
<dbReference type="InterPro" id="IPR029058">
    <property type="entry name" value="AB_hydrolase_fold"/>
</dbReference>
<evidence type="ECO:0000313" key="4">
    <source>
        <dbReference type="Proteomes" id="UP001215712"/>
    </source>
</evidence>
<comment type="caution">
    <text evidence="3">The sequence shown here is derived from an EMBL/GenBank/DDBJ whole genome shotgun (WGS) entry which is preliminary data.</text>
</comment>
<dbReference type="Pfam" id="PF03959">
    <property type="entry name" value="FSH1"/>
    <property type="match status" value="1"/>
</dbReference>
<dbReference type="GO" id="GO:0072330">
    <property type="term" value="P:monocarboxylic acid biosynthetic process"/>
    <property type="evidence" value="ECO:0007669"/>
    <property type="project" value="UniProtKB-ARBA"/>
</dbReference>
<gene>
    <name evidence="3" type="ORF">N7493_001650</name>
</gene>
<dbReference type="EMBL" id="JAQJAN010000002">
    <property type="protein sequence ID" value="KAJ5738495.1"/>
    <property type="molecule type" value="Genomic_DNA"/>
</dbReference>
<organism evidence="3 4">
    <name type="scientific">Penicillium malachiteum</name>
    <dbReference type="NCBI Taxonomy" id="1324776"/>
    <lineage>
        <taxon>Eukaryota</taxon>
        <taxon>Fungi</taxon>
        <taxon>Dikarya</taxon>
        <taxon>Ascomycota</taxon>
        <taxon>Pezizomycotina</taxon>
        <taxon>Eurotiomycetes</taxon>
        <taxon>Eurotiomycetidae</taxon>
        <taxon>Eurotiales</taxon>
        <taxon>Aspergillaceae</taxon>
        <taxon>Penicillium</taxon>
    </lineage>
</organism>
<dbReference type="PANTHER" id="PTHR48070:SF7">
    <property type="entry name" value="SERINE HYDROLASE FSH DOMAIN-CONTAINING PROTEIN-RELATED"/>
    <property type="match status" value="1"/>
</dbReference>
<dbReference type="GO" id="GO:0016787">
    <property type="term" value="F:hydrolase activity"/>
    <property type="evidence" value="ECO:0007669"/>
    <property type="project" value="UniProtKB-KW"/>
</dbReference>
<feature type="domain" description="Serine hydrolase" evidence="2">
    <location>
        <begin position="2"/>
        <end position="262"/>
    </location>
</feature>
<protein>
    <recommendedName>
        <fullName evidence="2">Serine hydrolase domain-containing protein</fullName>
    </recommendedName>
</protein>
<dbReference type="PANTHER" id="PTHR48070">
    <property type="entry name" value="ESTERASE OVCA2"/>
    <property type="match status" value="1"/>
</dbReference>
<evidence type="ECO:0000256" key="1">
    <source>
        <dbReference type="ARBA" id="ARBA00022801"/>
    </source>
</evidence>
<dbReference type="GO" id="GO:0019748">
    <property type="term" value="P:secondary metabolic process"/>
    <property type="evidence" value="ECO:0007669"/>
    <property type="project" value="TreeGrafter"/>
</dbReference>
<dbReference type="GO" id="GO:0005737">
    <property type="term" value="C:cytoplasm"/>
    <property type="evidence" value="ECO:0007669"/>
    <property type="project" value="TreeGrafter"/>
</dbReference>
<name>A0AAD6N021_9EURO</name>
<evidence type="ECO:0000259" key="2">
    <source>
        <dbReference type="Pfam" id="PF03959"/>
    </source>
</evidence>
<dbReference type="Gene3D" id="3.40.50.1820">
    <property type="entry name" value="alpha/beta hydrolase"/>
    <property type="match status" value="1"/>
</dbReference>
<sequence length="286" mass="31618">MRWLCIHGTGSSGAIFQDQLVPITSHLEQKGHTFEFINGPFTCKPAVGLSLRYPTGPYYTWWTESTSAAIRAACATLHTHFQTQTSSSGPYDGVVSFSRGCLLVSAYIHLHQATRPSQPLPFRTATFLCGGPSLSILSELGLPISEKVREWDRKTKVALRERGSNESILKHGRDRWLIPGPNGDAELGLDPDAEIHRRNVYGLDTVSLPEGMRINIPTAHLVGRVDPRIPASLWLIHLSEENGREVFMHPGGHNIPRSEESANRIAEMMERSVRIDSLSGSNHAPV</sequence>
<keyword evidence="4" id="KW-1185">Reference proteome</keyword>